<keyword evidence="1" id="KW-1133">Transmembrane helix</keyword>
<name>A0A4Y7PHB3_9AGAM</name>
<keyword evidence="3" id="KW-1185">Reference proteome</keyword>
<dbReference type="VEuPathDB" id="FungiDB:BD410DRAFT_809547"/>
<feature type="transmembrane region" description="Helical" evidence="1">
    <location>
        <begin position="119"/>
        <end position="140"/>
    </location>
</feature>
<feature type="transmembrane region" description="Helical" evidence="1">
    <location>
        <begin position="172"/>
        <end position="190"/>
    </location>
</feature>
<keyword evidence="1" id="KW-0472">Membrane</keyword>
<reference evidence="2 3" key="1">
    <citation type="submission" date="2018-06" db="EMBL/GenBank/DDBJ databases">
        <title>A transcriptomic atlas of mushroom development highlights an independent origin of complex multicellularity.</title>
        <authorList>
            <consortium name="DOE Joint Genome Institute"/>
            <person name="Krizsan K."/>
            <person name="Almasi E."/>
            <person name="Merenyi Z."/>
            <person name="Sahu N."/>
            <person name="Viragh M."/>
            <person name="Koszo T."/>
            <person name="Mondo S."/>
            <person name="Kiss B."/>
            <person name="Balint B."/>
            <person name="Kues U."/>
            <person name="Barry K."/>
            <person name="Hegedus J.C."/>
            <person name="Henrissat B."/>
            <person name="Johnson J."/>
            <person name="Lipzen A."/>
            <person name="Ohm R."/>
            <person name="Nagy I."/>
            <person name="Pangilinan J."/>
            <person name="Yan J."/>
            <person name="Xiong Y."/>
            <person name="Grigoriev I.V."/>
            <person name="Hibbett D.S."/>
            <person name="Nagy L.G."/>
        </authorList>
    </citation>
    <scope>NUCLEOTIDE SEQUENCE [LARGE SCALE GENOMIC DNA]</scope>
    <source>
        <strain evidence="2 3">SZMC22713</strain>
    </source>
</reference>
<keyword evidence="1" id="KW-0812">Transmembrane</keyword>
<accession>A0A4Y7PHB3</accession>
<proteinExistence type="predicted"/>
<feature type="transmembrane region" description="Helical" evidence="1">
    <location>
        <begin position="197"/>
        <end position="217"/>
    </location>
</feature>
<evidence type="ECO:0000313" key="2">
    <source>
        <dbReference type="EMBL" id="TDL14665.1"/>
    </source>
</evidence>
<dbReference type="Proteomes" id="UP000294933">
    <property type="component" value="Unassembled WGS sequence"/>
</dbReference>
<sequence>MSDQISELFATAQDIQISRILSLSAAVVLGYDALLTFPEYVLHLPLIYMYSEISAVSVRRDGIWRFHSQRHGRWIVLYSTKYTFIETWGSRSLWLCTFPLQITLSLRTLAIWDRDWRATVVLGVGAATYNISVLVGSVLLTKWFRYVPNPLLELLLGCYGGFTGLTTTITKSGFASLMFYDGVMFILILIKTVREGMIYYAVLFALSLANLLMATSLPQFELTLVGSLAPALLVAQSIGASHIILNLRKYAHADETLTSGQLSGIRYSERRSIFDEFTFTRPTVLDDSELAVMESDRY</sequence>
<dbReference type="OrthoDB" id="2686513at2759"/>
<dbReference type="EMBL" id="ML170317">
    <property type="protein sequence ID" value="TDL14665.1"/>
    <property type="molecule type" value="Genomic_DNA"/>
</dbReference>
<evidence type="ECO:0000256" key="1">
    <source>
        <dbReference type="SAM" id="Phobius"/>
    </source>
</evidence>
<dbReference type="AlphaFoldDB" id="A0A4Y7PHB3"/>
<feature type="transmembrane region" description="Helical" evidence="1">
    <location>
        <begin position="223"/>
        <end position="245"/>
    </location>
</feature>
<feature type="transmembrane region" description="Helical" evidence="1">
    <location>
        <begin position="20"/>
        <end position="41"/>
    </location>
</feature>
<protein>
    <submittedName>
        <fullName evidence="2">Uncharacterized protein</fullName>
    </submittedName>
</protein>
<organism evidence="2 3">
    <name type="scientific">Rickenella mellea</name>
    <dbReference type="NCBI Taxonomy" id="50990"/>
    <lineage>
        <taxon>Eukaryota</taxon>
        <taxon>Fungi</taxon>
        <taxon>Dikarya</taxon>
        <taxon>Basidiomycota</taxon>
        <taxon>Agaricomycotina</taxon>
        <taxon>Agaricomycetes</taxon>
        <taxon>Hymenochaetales</taxon>
        <taxon>Rickenellaceae</taxon>
        <taxon>Rickenella</taxon>
    </lineage>
</organism>
<evidence type="ECO:0000313" key="3">
    <source>
        <dbReference type="Proteomes" id="UP000294933"/>
    </source>
</evidence>
<gene>
    <name evidence="2" type="ORF">BD410DRAFT_809547</name>
</gene>